<dbReference type="InterPro" id="IPR031127">
    <property type="entry name" value="E3_UB_ligase_RBR"/>
</dbReference>
<dbReference type="Proteomes" id="UP000504634">
    <property type="component" value="Unplaced"/>
</dbReference>
<keyword evidence="14" id="KW-0832">Ubl conjugation</keyword>
<dbReference type="CDD" id="cd01798">
    <property type="entry name" value="Ubl_parkin"/>
    <property type="match status" value="1"/>
</dbReference>
<feature type="domain" description="Ubiquitin-like" evidence="21">
    <location>
        <begin position="60"/>
        <end position="135"/>
    </location>
</feature>
<dbReference type="Pfam" id="PF17976">
    <property type="entry name" value="zf-RING_12"/>
    <property type="match status" value="1"/>
</dbReference>
<dbReference type="GO" id="GO:0006950">
    <property type="term" value="P:response to stress"/>
    <property type="evidence" value="ECO:0007669"/>
    <property type="project" value="UniProtKB-ARBA"/>
</dbReference>
<dbReference type="Gene3D" id="1.20.120.1750">
    <property type="match status" value="1"/>
</dbReference>
<sequence length="517" mass="58130">MAKEGTGVLGQLSALLQCWTIAVFVFLCFLMSFIFKFLGALVRKMLELLQFGGKTLTHTISIYVKTNTGRTLSVNLEPQWDIKNVKELVAPQLGLQPDEVKIIFAGKELSDATTIEECDLGQQSVIHAIRTRPNAQRQRVQSTLEEEEAPPQNMVMAAEEPSKPLNETLLDLQLESEERINISDEERVRAKAHFFVYCTQCDKLCKGKLRVRCALCKGGAFTVHRDPECWDDVLKSRRIRGHCESLEIACVDNAAGDPPFAEFYFKCAEHVSGGEKDFAVPLNLIKNNIKDVPCLACTDVSDTVLVFPCASQHVTCIDCFQHYCRSRLNERQFMPHPDYGYTLPCPAGCEHSFIEEIHHFKLLTREEYDRYQRFATEEFVLQAGGVLCPQPGCGMGLLVEPECNKVTCQNGCGYVFCRNCLQGYHIGECLPNGASDSTQNSCEYTVDPNRAAEARWEEASNVTIKVSTKPCPKCRTPTERDGGCMHMVCTRAGCGFEWCWVCQTEWTRDCMGAHWFG</sequence>
<evidence type="ECO:0000256" key="14">
    <source>
        <dbReference type="ARBA" id="ARBA00022843"/>
    </source>
</evidence>
<dbReference type="PROSITE" id="PS50053">
    <property type="entry name" value="UBIQUITIN_2"/>
    <property type="match status" value="1"/>
</dbReference>
<dbReference type="PANTHER" id="PTHR11685">
    <property type="entry name" value="RBR FAMILY RING FINGER AND IBR DOMAIN-CONTAINING"/>
    <property type="match status" value="1"/>
</dbReference>
<dbReference type="UniPathway" id="UPA00143"/>
<evidence type="ECO:0000256" key="6">
    <source>
        <dbReference type="ARBA" id="ARBA00022490"/>
    </source>
</evidence>
<evidence type="ECO:0000256" key="9">
    <source>
        <dbReference type="ARBA" id="ARBA00022723"/>
    </source>
</evidence>
<dbReference type="GO" id="GO:0009896">
    <property type="term" value="P:positive regulation of catabolic process"/>
    <property type="evidence" value="ECO:0007669"/>
    <property type="project" value="UniProtKB-ARBA"/>
</dbReference>
<dbReference type="EC" id="2.3.2.31" evidence="5"/>
<dbReference type="InterPro" id="IPR002867">
    <property type="entry name" value="IBR_dom"/>
</dbReference>
<dbReference type="SUPFAM" id="SSF54236">
    <property type="entry name" value="Ubiquitin-like"/>
    <property type="match status" value="1"/>
</dbReference>
<dbReference type="CDD" id="cd20357">
    <property type="entry name" value="Rcat_RBR_parkin"/>
    <property type="match status" value="1"/>
</dbReference>
<dbReference type="FunFam" id="2.20.25.20:FF:000008">
    <property type="entry name" value="E3 ubiquitin-protein ligase parkin"/>
    <property type="match status" value="1"/>
</dbReference>
<dbReference type="GO" id="GO:0016567">
    <property type="term" value="P:protein ubiquitination"/>
    <property type="evidence" value="ECO:0007669"/>
    <property type="project" value="UniProtKB-UniPathway"/>
</dbReference>
<proteinExistence type="inferred from homology"/>
<feature type="transmembrane region" description="Helical" evidence="20">
    <location>
        <begin position="12"/>
        <end position="35"/>
    </location>
</feature>
<dbReference type="SMART" id="SM00647">
    <property type="entry name" value="IBR"/>
    <property type="match status" value="2"/>
</dbReference>
<keyword evidence="13" id="KW-0862">Zinc</keyword>
<evidence type="ECO:0000259" key="22">
    <source>
        <dbReference type="PROSITE" id="PS51873"/>
    </source>
</evidence>
<dbReference type="InterPro" id="IPR041170">
    <property type="entry name" value="Znf-RING_14"/>
</dbReference>
<evidence type="ECO:0000256" key="19">
    <source>
        <dbReference type="PIRSR" id="PIRSR037880-1"/>
    </source>
</evidence>
<keyword evidence="16" id="KW-0496">Mitochondrion</keyword>
<dbReference type="Gene3D" id="3.30.40.10">
    <property type="entry name" value="Zinc/RING finger domain, C3HC4 (zinc finger)"/>
    <property type="match status" value="1"/>
</dbReference>
<dbReference type="PROSITE" id="PS51873">
    <property type="entry name" value="TRIAD"/>
    <property type="match status" value="1"/>
</dbReference>
<dbReference type="CTD" id="40336"/>
<dbReference type="RefSeq" id="XP_030373359.1">
    <property type="nucleotide sequence ID" value="XM_030517499.1"/>
</dbReference>
<organism evidence="23 24">
    <name type="scientific">Drosophila lebanonensis</name>
    <name type="common">Fruit fly</name>
    <name type="synonym">Scaptodrosophila lebanonensis</name>
    <dbReference type="NCBI Taxonomy" id="7225"/>
    <lineage>
        <taxon>Eukaryota</taxon>
        <taxon>Metazoa</taxon>
        <taxon>Ecdysozoa</taxon>
        <taxon>Arthropoda</taxon>
        <taxon>Hexapoda</taxon>
        <taxon>Insecta</taxon>
        <taxon>Pterygota</taxon>
        <taxon>Neoptera</taxon>
        <taxon>Endopterygota</taxon>
        <taxon>Diptera</taxon>
        <taxon>Brachycera</taxon>
        <taxon>Muscomorpha</taxon>
        <taxon>Ephydroidea</taxon>
        <taxon>Drosophilidae</taxon>
        <taxon>Scaptodrosophila</taxon>
    </lineage>
</organism>
<dbReference type="Pfam" id="PF00240">
    <property type="entry name" value="ubiquitin"/>
    <property type="match status" value="1"/>
</dbReference>
<dbReference type="InterPro" id="IPR047536">
    <property type="entry name" value="Rcat_RBR_parkin"/>
</dbReference>
<dbReference type="InterPro" id="IPR013083">
    <property type="entry name" value="Znf_RING/FYVE/PHD"/>
</dbReference>
<evidence type="ECO:0000256" key="17">
    <source>
        <dbReference type="ARBA" id="ARBA00029442"/>
    </source>
</evidence>
<dbReference type="Gene3D" id="3.10.20.90">
    <property type="entry name" value="Phosphatidylinositol 3-kinase Catalytic Subunit, Chain A, domain 1"/>
    <property type="match status" value="1"/>
</dbReference>
<keyword evidence="8" id="KW-0808">Transferase</keyword>
<dbReference type="InterPro" id="IPR000626">
    <property type="entry name" value="Ubiquitin-like_dom"/>
</dbReference>
<dbReference type="GO" id="GO:0005829">
    <property type="term" value="C:cytosol"/>
    <property type="evidence" value="ECO:0007669"/>
    <property type="project" value="UniProtKB-SubCell"/>
</dbReference>
<evidence type="ECO:0000256" key="1">
    <source>
        <dbReference type="ARBA" id="ARBA00001798"/>
    </source>
</evidence>
<keyword evidence="12" id="KW-0833">Ubl conjugation pathway</keyword>
<dbReference type="SUPFAM" id="SSF57850">
    <property type="entry name" value="RING/U-box"/>
    <property type="match status" value="2"/>
</dbReference>
<evidence type="ECO:0000256" key="10">
    <source>
        <dbReference type="ARBA" id="ARBA00022737"/>
    </source>
</evidence>
<keyword evidence="20" id="KW-1133">Transmembrane helix</keyword>
<dbReference type="FunFam" id="1.20.120.1750:FF:000009">
    <property type="entry name" value="E3 ubiquitin-protein ligase parkin"/>
    <property type="match status" value="1"/>
</dbReference>
<reference evidence="24" key="1">
    <citation type="submission" date="2025-08" db="UniProtKB">
        <authorList>
            <consortium name="RefSeq"/>
        </authorList>
    </citation>
    <scope>IDENTIFICATION</scope>
    <source>
        <strain evidence="24">11010-0011.00</strain>
        <tissue evidence="24">Whole body</tissue>
    </source>
</reference>
<dbReference type="CDD" id="cd16627">
    <property type="entry name" value="RING-HC_RBR_parkin"/>
    <property type="match status" value="1"/>
</dbReference>
<dbReference type="GO" id="GO:0000423">
    <property type="term" value="P:mitophagy"/>
    <property type="evidence" value="ECO:0007669"/>
    <property type="project" value="UniProtKB-ARBA"/>
</dbReference>
<evidence type="ECO:0000256" key="11">
    <source>
        <dbReference type="ARBA" id="ARBA00022771"/>
    </source>
</evidence>
<keyword evidence="6" id="KW-0963">Cytoplasm</keyword>
<comment type="subcellular location">
    <subcellularLocation>
        <location evidence="3">Cytoplasm</location>
        <location evidence="3">Cytosol</location>
    </subcellularLocation>
    <subcellularLocation>
        <location evidence="2">Mitochondrion</location>
    </subcellularLocation>
</comment>
<dbReference type="AlphaFoldDB" id="A0A6J2TBG0"/>
<dbReference type="Pfam" id="PF22605">
    <property type="entry name" value="IBR_2"/>
    <property type="match status" value="1"/>
</dbReference>
<evidence type="ECO:0000256" key="16">
    <source>
        <dbReference type="ARBA" id="ARBA00023128"/>
    </source>
</evidence>
<dbReference type="GeneID" id="115623241"/>
<dbReference type="Gene3D" id="2.20.25.20">
    <property type="match status" value="1"/>
</dbReference>
<gene>
    <name evidence="24" type="primary">LOC115623241</name>
</gene>
<dbReference type="GO" id="GO:0061630">
    <property type="term" value="F:ubiquitin protein ligase activity"/>
    <property type="evidence" value="ECO:0007669"/>
    <property type="project" value="UniProtKB-EC"/>
</dbReference>
<dbReference type="CDD" id="cd20340">
    <property type="entry name" value="BRcat_RBR_parkin"/>
    <property type="match status" value="1"/>
</dbReference>
<dbReference type="InterPro" id="IPR029071">
    <property type="entry name" value="Ubiquitin-like_domsf"/>
</dbReference>
<evidence type="ECO:0000256" key="15">
    <source>
        <dbReference type="ARBA" id="ARBA00023006"/>
    </source>
</evidence>
<dbReference type="GO" id="GO:0005739">
    <property type="term" value="C:mitochondrion"/>
    <property type="evidence" value="ECO:0007669"/>
    <property type="project" value="UniProtKB-SubCell"/>
</dbReference>
<keyword evidence="9" id="KW-0479">Metal-binding</keyword>
<keyword evidence="7" id="KW-0597">Phosphoprotein</keyword>
<dbReference type="SMART" id="SM00213">
    <property type="entry name" value="UBQ"/>
    <property type="match status" value="1"/>
</dbReference>
<evidence type="ECO:0000256" key="4">
    <source>
        <dbReference type="ARBA" id="ARBA00004906"/>
    </source>
</evidence>
<dbReference type="GO" id="GO:0022603">
    <property type="term" value="P:regulation of anatomical structure morphogenesis"/>
    <property type="evidence" value="ECO:0007669"/>
    <property type="project" value="UniProtKB-ARBA"/>
</dbReference>
<dbReference type="PIRSF" id="PIRSF037880">
    <property type="entry name" value="Parkin"/>
    <property type="match status" value="1"/>
</dbReference>
<comment type="similarity">
    <text evidence="17">Belongs to the RBR family. Parkin subfamily.</text>
</comment>
<dbReference type="InterPro" id="IPR044066">
    <property type="entry name" value="TRIAD_supradom"/>
</dbReference>
<comment type="pathway">
    <text evidence="4">Protein modification; protein ubiquitination.</text>
</comment>
<dbReference type="GO" id="GO:0008270">
    <property type="term" value="F:zinc ion binding"/>
    <property type="evidence" value="ECO:0007669"/>
    <property type="project" value="UniProtKB-KW"/>
</dbReference>
<dbReference type="Pfam" id="PF17978">
    <property type="entry name" value="zf-RING_14"/>
    <property type="match status" value="1"/>
</dbReference>
<evidence type="ECO:0000256" key="5">
    <source>
        <dbReference type="ARBA" id="ARBA00012251"/>
    </source>
</evidence>
<keyword evidence="20" id="KW-0472">Membrane</keyword>
<keyword evidence="10" id="KW-0677">Repeat</keyword>
<accession>A0A6J2TBG0</accession>
<dbReference type="InterPro" id="IPR041565">
    <property type="entry name" value="Parkin_Znf-RING"/>
</dbReference>
<keyword evidence="20" id="KW-0812">Transmembrane</keyword>
<feature type="active site" evidence="19">
    <location>
        <position position="484"/>
    </location>
</feature>
<evidence type="ECO:0000313" key="24">
    <source>
        <dbReference type="RefSeq" id="XP_030373359.1"/>
    </source>
</evidence>
<name>A0A6J2TBG0_DROLE</name>
<evidence type="ECO:0000256" key="3">
    <source>
        <dbReference type="ARBA" id="ARBA00004514"/>
    </source>
</evidence>
<keyword evidence="15" id="KW-0072">Autophagy</keyword>
<evidence type="ECO:0000256" key="8">
    <source>
        <dbReference type="ARBA" id="ARBA00022679"/>
    </source>
</evidence>
<evidence type="ECO:0000256" key="12">
    <source>
        <dbReference type="ARBA" id="ARBA00022786"/>
    </source>
</evidence>
<evidence type="ECO:0000313" key="23">
    <source>
        <dbReference type="Proteomes" id="UP000504634"/>
    </source>
</evidence>
<evidence type="ECO:0000256" key="20">
    <source>
        <dbReference type="SAM" id="Phobius"/>
    </source>
</evidence>
<evidence type="ECO:0000256" key="18">
    <source>
        <dbReference type="ARBA" id="ARBA00029536"/>
    </source>
</evidence>
<dbReference type="InterPro" id="IPR047534">
    <property type="entry name" value="BRcat_RBR_parkin"/>
</dbReference>
<dbReference type="OrthoDB" id="1431934at2759"/>
<evidence type="ECO:0000259" key="21">
    <source>
        <dbReference type="PROSITE" id="PS50053"/>
    </source>
</evidence>
<feature type="domain" description="RING-type" evidence="22">
    <location>
        <begin position="290"/>
        <end position="517"/>
    </location>
</feature>
<evidence type="ECO:0000256" key="2">
    <source>
        <dbReference type="ARBA" id="ARBA00004173"/>
    </source>
</evidence>
<keyword evidence="11" id="KW-0863">Zinc-finger</keyword>
<dbReference type="GO" id="GO:1902532">
    <property type="term" value="P:negative regulation of intracellular signal transduction"/>
    <property type="evidence" value="ECO:0007669"/>
    <property type="project" value="UniProtKB-ARBA"/>
</dbReference>
<evidence type="ECO:0000256" key="13">
    <source>
        <dbReference type="ARBA" id="ARBA00022833"/>
    </source>
</evidence>
<dbReference type="InterPro" id="IPR003977">
    <property type="entry name" value="Parkin"/>
</dbReference>
<dbReference type="CDD" id="cd21382">
    <property type="entry name" value="RING0_parkin"/>
    <property type="match status" value="1"/>
</dbReference>
<evidence type="ECO:0000256" key="7">
    <source>
        <dbReference type="ARBA" id="ARBA00022553"/>
    </source>
</evidence>
<keyword evidence="23" id="KW-1185">Reference proteome</keyword>
<dbReference type="PRINTS" id="PR01475">
    <property type="entry name" value="PARKIN"/>
</dbReference>
<dbReference type="InterPro" id="IPR054694">
    <property type="entry name" value="Parkin-like_IBR"/>
</dbReference>
<protein>
    <recommendedName>
        <fullName evidence="18">E3 ubiquitin-protein ligase parkin</fullName>
        <ecNumber evidence="5">2.3.2.31</ecNumber>
    </recommendedName>
</protein>
<comment type="catalytic activity">
    <reaction evidence="1">
        <text>[E2 ubiquitin-conjugating enzyme]-S-ubiquitinyl-L-cysteine + [acceptor protein]-L-lysine = [E2 ubiquitin-conjugating enzyme]-L-cysteine + [acceptor protein]-N(6)-ubiquitinyl-L-lysine.</text>
        <dbReference type="EC" id="2.3.2.31"/>
    </reaction>
</comment>
<dbReference type="InterPro" id="IPR047535">
    <property type="entry name" value="RING-HC_RBR_parkin"/>
</dbReference>